<proteinExistence type="predicted"/>
<feature type="domain" description="HD" evidence="1">
    <location>
        <begin position="26"/>
        <end position="126"/>
    </location>
</feature>
<dbReference type="CDD" id="cd00077">
    <property type="entry name" value="HDc"/>
    <property type="match status" value="1"/>
</dbReference>
<dbReference type="AlphaFoldDB" id="A0A644TRY0"/>
<name>A0A644TRY0_9ZZZZ</name>
<comment type="caution">
    <text evidence="2">The sequence shown here is derived from an EMBL/GenBank/DDBJ whole genome shotgun (WGS) entry which is preliminary data.</text>
</comment>
<sequence length="204" mass="23425">MNLINLTDFIIEKMKRELPPTIVYHSPDHTLDVHDAAIRLAALEGLDEHHTRLIRAAALLHDAGITVSFRDHEDYSAAIAQEYLPSFGFNEDEISEVKSMIMATKLPQLATTLAEKILCDADLDYLGRPDFFVIGQKLRLEWELSGNKLDLSEWYIIQMDFLRNHTYFTASAANLRNERKWQNLKEIEQLCTSGCKYNIVKINS</sequence>
<evidence type="ECO:0000259" key="1">
    <source>
        <dbReference type="PROSITE" id="PS51831"/>
    </source>
</evidence>
<dbReference type="InterPro" id="IPR003607">
    <property type="entry name" value="HD/PDEase_dom"/>
</dbReference>
<evidence type="ECO:0000313" key="2">
    <source>
        <dbReference type="EMBL" id="MPL69746.1"/>
    </source>
</evidence>
<gene>
    <name evidence="2" type="ORF">SDC9_15494</name>
</gene>
<reference evidence="2" key="1">
    <citation type="submission" date="2019-08" db="EMBL/GenBank/DDBJ databases">
        <authorList>
            <person name="Kucharzyk K."/>
            <person name="Murdoch R.W."/>
            <person name="Higgins S."/>
            <person name="Loffler F."/>
        </authorList>
    </citation>
    <scope>NUCLEOTIDE SEQUENCE</scope>
</reference>
<dbReference type="InterPro" id="IPR006674">
    <property type="entry name" value="HD_domain"/>
</dbReference>
<dbReference type="SUPFAM" id="SSF109604">
    <property type="entry name" value="HD-domain/PDEase-like"/>
    <property type="match status" value="1"/>
</dbReference>
<accession>A0A644TRY0</accession>
<protein>
    <recommendedName>
        <fullName evidence="1">HD domain-containing protein</fullName>
    </recommendedName>
</protein>
<dbReference type="PROSITE" id="PS51831">
    <property type="entry name" value="HD"/>
    <property type="match status" value="1"/>
</dbReference>
<dbReference type="EMBL" id="VSSQ01000049">
    <property type="protein sequence ID" value="MPL69746.1"/>
    <property type="molecule type" value="Genomic_DNA"/>
</dbReference>
<dbReference type="Gene3D" id="1.10.3210.10">
    <property type="entry name" value="Hypothetical protein af1432"/>
    <property type="match status" value="1"/>
</dbReference>
<dbReference type="Pfam" id="PF01966">
    <property type="entry name" value="HD"/>
    <property type="match status" value="1"/>
</dbReference>
<organism evidence="2">
    <name type="scientific">bioreactor metagenome</name>
    <dbReference type="NCBI Taxonomy" id="1076179"/>
    <lineage>
        <taxon>unclassified sequences</taxon>
        <taxon>metagenomes</taxon>
        <taxon>ecological metagenomes</taxon>
    </lineage>
</organism>